<feature type="transmembrane region" description="Helical" evidence="7">
    <location>
        <begin position="76"/>
        <end position="97"/>
    </location>
</feature>
<evidence type="ECO:0000256" key="2">
    <source>
        <dbReference type="ARBA" id="ARBA00022448"/>
    </source>
</evidence>
<evidence type="ECO:0000256" key="5">
    <source>
        <dbReference type="ARBA" id="ARBA00022989"/>
    </source>
</evidence>
<evidence type="ECO:0000256" key="3">
    <source>
        <dbReference type="ARBA" id="ARBA00022475"/>
    </source>
</evidence>
<evidence type="ECO:0000256" key="6">
    <source>
        <dbReference type="ARBA" id="ARBA00023136"/>
    </source>
</evidence>
<sequence>MKKISSKTFKNNMIAYSFIAPNFIGYLIFTLIPVVFTLVLSLCEWNAGDKFWFVGLKNYQRMIKNSTFRISLFNTLYYAVCTVPVTMICSLGLARLLNTAIKGKTVFRSAIFFPHVAAVVAIAAVWNMMFNPDMGPVNMLLQSIGIENPPRWAASTNWSMPVVILASIWRNVGYYMIIYLAGLQGIPGELYEAAKMDGASGWQSFRRITVPMLTPITFFVSIMLTISCFKVFDLIYTMTEGGPGRSTNVLVMHIYQSAFTEYKFGYASAVAMVLFVIVLVITLIQFRAEKKWSDYM</sequence>
<dbReference type="Pfam" id="PF00528">
    <property type="entry name" value="BPD_transp_1"/>
    <property type="match status" value="1"/>
</dbReference>
<evidence type="ECO:0000256" key="7">
    <source>
        <dbReference type="RuleBase" id="RU363032"/>
    </source>
</evidence>
<dbReference type="Proteomes" id="UP000261166">
    <property type="component" value="Unassembled WGS sequence"/>
</dbReference>
<dbReference type="RefSeq" id="WP_025488249.1">
    <property type="nucleotide sequence ID" value="NZ_JBKVAZ010000003.1"/>
</dbReference>
<dbReference type="InterPro" id="IPR051393">
    <property type="entry name" value="ABC_transporter_permease"/>
</dbReference>
<name>A0A3E3J186_9FIRM</name>
<dbReference type="Proteomes" id="UP000260812">
    <property type="component" value="Unassembled WGS sequence"/>
</dbReference>
<organism evidence="10 12">
    <name type="scientific">Eisenbergiella massiliensis</name>
    <dbReference type="NCBI Taxonomy" id="1720294"/>
    <lineage>
        <taxon>Bacteria</taxon>
        <taxon>Bacillati</taxon>
        <taxon>Bacillota</taxon>
        <taxon>Clostridia</taxon>
        <taxon>Lachnospirales</taxon>
        <taxon>Lachnospiraceae</taxon>
        <taxon>Eisenbergiella</taxon>
    </lineage>
</organism>
<gene>
    <name evidence="10" type="ORF">DWY69_06220</name>
    <name evidence="9" type="ORF">DXC51_02020</name>
</gene>
<feature type="transmembrane region" description="Helical" evidence="7">
    <location>
        <begin position="172"/>
        <end position="191"/>
    </location>
</feature>
<feature type="transmembrane region" description="Helical" evidence="7">
    <location>
        <begin position="212"/>
        <end position="232"/>
    </location>
</feature>
<dbReference type="GO" id="GO:0005886">
    <property type="term" value="C:plasma membrane"/>
    <property type="evidence" value="ECO:0007669"/>
    <property type="project" value="UniProtKB-SubCell"/>
</dbReference>
<proteinExistence type="inferred from homology"/>
<dbReference type="AlphaFoldDB" id="A0A3E3J186"/>
<evidence type="ECO:0000259" key="8">
    <source>
        <dbReference type="PROSITE" id="PS50928"/>
    </source>
</evidence>
<evidence type="ECO:0000256" key="4">
    <source>
        <dbReference type="ARBA" id="ARBA00022692"/>
    </source>
</evidence>
<dbReference type="PANTHER" id="PTHR30193:SF37">
    <property type="entry name" value="INNER MEMBRANE ABC TRANSPORTER PERMEASE PROTEIN YCJO"/>
    <property type="match status" value="1"/>
</dbReference>
<keyword evidence="5 7" id="KW-1133">Transmembrane helix</keyword>
<protein>
    <submittedName>
        <fullName evidence="10">Sugar ABC transporter permease</fullName>
    </submittedName>
</protein>
<dbReference type="InterPro" id="IPR000515">
    <property type="entry name" value="MetI-like"/>
</dbReference>
<keyword evidence="2 7" id="KW-0813">Transport</keyword>
<dbReference type="PANTHER" id="PTHR30193">
    <property type="entry name" value="ABC TRANSPORTER PERMEASE PROTEIN"/>
    <property type="match status" value="1"/>
</dbReference>
<feature type="transmembrane region" description="Helical" evidence="7">
    <location>
        <begin position="109"/>
        <end position="129"/>
    </location>
</feature>
<dbReference type="CDD" id="cd06261">
    <property type="entry name" value="TM_PBP2"/>
    <property type="match status" value="1"/>
</dbReference>
<keyword evidence="11" id="KW-1185">Reference proteome</keyword>
<evidence type="ECO:0000313" key="10">
    <source>
        <dbReference type="EMBL" id="RGE73075.1"/>
    </source>
</evidence>
<feature type="transmembrane region" description="Helical" evidence="7">
    <location>
        <begin position="264"/>
        <end position="286"/>
    </location>
</feature>
<dbReference type="SUPFAM" id="SSF161098">
    <property type="entry name" value="MetI-like"/>
    <property type="match status" value="1"/>
</dbReference>
<keyword evidence="6 7" id="KW-0472">Membrane</keyword>
<dbReference type="PROSITE" id="PS50928">
    <property type="entry name" value="ABC_TM1"/>
    <property type="match status" value="1"/>
</dbReference>
<dbReference type="EMBL" id="QVLV01000001">
    <property type="protein sequence ID" value="RGE65123.1"/>
    <property type="molecule type" value="Genomic_DNA"/>
</dbReference>
<evidence type="ECO:0000313" key="11">
    <source>
        <dbReference type="Proteomes" id="UP000260812"/>
    </source>
</evidence>
<dbReference type="OrthoDB" id="42615at2"/>
<comment type="similarity">
    <text evidence="7">Belongs to the binding-protein-dependent transport system permease family.</text>
</comment>
<evidence type="ECO:0000256" key="1">
    <source>
        <dbReference type="ARBA" id="ARBA00004651"/>
    </source>
</evidence>
<dbReference type="Gene3D" id="1.10.3720.10">
    <property type="entry name" value="MetI-like"/>
    <property type="match status" value="1"/>
</dbReference>
<reference evidence="10 12" key="1">
    <citation type="submission" date="2018-08" db="EMBL/GenBank/DDBJ databases">
        <title>A genome reference for cultivated species of the human gut microbiota.</title>
        <authorList>
            <person name="Zou Y."/>
            <person name="Xue W."/>
            <person name="Luo G."/>
        </authorList>
    </citation>
    <scope>NUCLEOTIDE SEQUENCE [LARGE SCALE GENOMIC DNA]</scope>
    <source>
        <strain evidence="10 12">AF26-4BH</strain>
        <strain evidence="9">TF05-5AC</strain>
    </source>
</reference>
<accession>A0A3E3J186</accession>
<comment type="subcellular location">
    <subcellularLocation>
        <location evidence="1 7">Cell membrane</location>
        <topology evidence="1 7">Multi-pass membrane protein</topology>
    </subcellularLocation>
</comment>
<keyword evidence="4 7" id="KW-0812">Transmembrane</keyword>
<dbReference type="GeneID" id="97985689"/>
<dbReference type="EMBL" id="QVLU01000004">
    <property type="protein sequence ID" value="RGE73075.1"/>
    <property type="molecule type" value="Genomic_DNA"/>
</dbReference>
<comment type="caution">
    <text evidence="10">The sequence shown here is derived from an EMBL/GenBank/DDBJ whole genome shotgun (WGS) entry which is preliminary data.</text>
</comment>
<evidence type="ECO:0000313" key="12">
    <source>
        <dbReference type="Proteomes" id="UP000261166"/>
    </source>
</evidence>
<evidence type="ECO:0000313" key="9">
    <source>
        <dbReference type="EMBL" id="RGE65123.1"/>
    </source>
</evidence>
<dbReference type="GO" id="GO:0055085">
    <property type="term" value="P:transmembrane transport"/>
    <property type="evidence" value="ECO:0007669"/>
    <property type="project" value="InterPro"/>
</dbReference>
<dbReference type="InterPro" id="IPR035906">
    <property type="entry name" value="MetI-like_sf"/>
</dbReference>
<keyword evidence="3" id="KW-1003">Cell membrane</keyword>
<feature type="transmembrane region" description="Helical" evidence="7">
    <location>
        <begin position="20"/>
        <end position="42"/>
    </location>
</feature>
<feature type="domain" description="ABC transmembrane type-1" evidence="8">
    <location>
        <begin position="72"/>
        <end position="285"/>
    </location>
</feature>